<dbReference type="GO" id="GO:0046677">
    <property type="term" value="P:response to antibiotic"/>
    <property type="evidence" value="ECO:0007669"/>
    <property type="project" value="UniProtKB-KW"/>
</dbReference>
<protein>
    <recommendedName>
        <fullName evidence="4">Aminoglycoside (3'') (9) adenylyltransferase</fullName>
        <ecNumber evidence="3">2.7.7.47</ecNumber>
    </recommendedName>
</protein>
<dbReference type="RefSeq" id="WP_160885763.1">
    <property type="nucleotide sequence ID" value="NZ_WURB01000013.1"/>
</dbReference>
<accession>A0A7X3MTS2</accession>
<evidence type="ECO:0000259" key="7">
    <source>
        <dbReference type="Pfam" id="PF13427"/>
    </source>
</evidence>
<organism evidence="8 9">
    <name type="scientific">Microvirga makkahensis</name>
    <dbReference type="NCBI Taxonomy" id="1128670"/>
    <lineage>
        <taxon>Bacteria</taxon>
        <taxon>Pseudomonadati</taxon>
        <taxon>Pseudomonadota</taxon>
        <taxon>Alphaproteobacteria</taxon>
        <taxon>Hyphomicrobiales</taxon>
        <taxon>Methylobacteriaceae</taxon>
        <taxon>Microvirga</taxon>
    </lineage>
</organism>
<evidence type="ECO:0000256" key="3">
    <source>
        <dbReference type="ARBA" id="ARBA00035126"/>
    </source>
</evidence>
<reference evidence="8 9" key="2">
    <citation type="submission" date="2020-01" db="EMBL/GenBank/DDBJ databases">
        <title>Microvirga sp. nov., an arsenate reduction bacterium isolated from Tibet hotspring sediments.</title>
        <authorList>
            <person name="Xian W.-D."/>
            <person name="Li W.-J."/>
        </authorList>
    </citation>
    <scope>NUCLEOTIDE SEQUENCE [LARGE SCALE GENOMIC DNA]</scope>
    <source>
        <strain evidence="8 9">KCTC 23863</strain>
    </source>
</reference>
<sequence>MQDYIPGIPAEALNALKIVEELFDGSLLAVYLHGSAVSGGLRPRSDVDLLVVTECPMTDVMRSDLVTSLLRISGRHPASPAGPRCIELMVFLKSDLSASAYPARSEFVYGEWMREAFEAGDLPEPVSNPELTLALAQARQEARALIGPGAEELLPRIPDAHVRQAMSDALPPLLDNLAGDERNILLTLARMWRTATTGGFVPKDVAAEWAIPRLPEDIAEVLICARDAYLDRINDTLKARQVEVRRAASYLHQQITRML</sequence>
<dbReference type="Pfam" id="PF13427">
    <property type="entry name" value="AadA_C"/>
    <property type="match status" value="1"/>
</dbReference>
<dbReference type="Gene3D" id="3.30.460.10">
    <property type="entry name" value="Beta Polymerase, domain 2"/>
    <property type="match status" value="1"/>
</dbReference>
<comment type="caution">
    <text evidence="8">The sequence shown here is derived from an EMBL/GenBank/DDBJ whole genome shotgun (WGS) entry which is preliminary data.</text>
</comment>
<evidence type="ECO:0000256" key="6">
    <source>
        <dbReference type="ARBA" id="ARBA00048566"/>
    </source>
</evidence>
<dbReference type="GO" id="GO:0009012">
    <property type="term" value="F:aminoglycoside 3''-adenylyltransferase activity"/>
    <property type="evidence" value="ECO:0007669"/>
    <property type="project" value="UniProtKB-EC"/>
</dbReference>
<dbReference type="PIRSF" id="PIRSF000819">
    <property type="entry name" value="Streptomycin_3-adenylyltransf"/>
    <property type="match status" value="1"/>
</dbReference>
<comment type="catalytic activity">
    <reaction evidence="6">
        <text>streptomycin + ATP = 3''-O-adenylylstreptomycin + diphosphate</text>
        <dbReference type="Rhea" id="RHEA:20245"/>
        <dbReference type="ChEBI" id="CHEBI:30616"/>
        <dbReference type="ChEBI" id="CHEBI:33019"/>
        <dbReference type="ChEBI" id="CHEBI:58007"/>
        <dbReference type="ChEBI" id="CHEBI:58605"/>
        <dbReference type="EC" id="2.7.7.47"/>
    </reaction>
</comment>
<dbReference type="InterPro" id="IPR025184">
    <property type="entry name" value="AadA_C"/>
</dbReference>
<gene>
    <name evidence="8" type="ORF">GR328_16880</name>
</gene>
<evidence type="ECO:0000313" key="9">
    <source>
        <dbReference type="Proteomes" id="UP000436483"/>
    </source>
</evidence>
<evidence type="ECO:0000256" key="2">
    <source>
        <dbReference type="ARBA" id="ARBA00023251"/>
    </source>
</evidence>
<keyword evidence="2" id="KW-0046">Antibiotic resistance</keyword>
<dbReference type="OrthoDB" id="7058480at2"/>
<dbReference type="InterPro" id="IPR024172">
    <property type="entry name" value="AadA/Aad9"/>
</dbReference>
<evidence type="ECO:0000313" key="8">
    <source>
        <dbReference type="EMBL" id="MXQ13106.1"/>
    </source>
</evidence>
<keyword evidence="1" id="KW-0808">Transferase</keyword>
<dbReference type="SUPFAM" id="SSF81301">
    <property type="entry name" value="Nucleotidyltransferase"/>
    <property type="match status" value="1"/>
</dbReference>
<evidence type="ECO:0000256" key="1">
    <source>
        <dbReference type="ARBA" id="ARBA00022679"/>
    </source>
</evidence>
<proteinExistence type="predicted"/>
<dbReference type="InterPro" id="IPR043519">
    <property type="entry name" value="NT_sf"/>
</dbReference>
<feature type="domain" description="Adenylyltransferase AadA C-terminal" evidence="7">
    <location>
        <begin position="152"/>
        <end position="252"/>
    </location>
</feature>
<dbReference type="NCBIfam" id="NF010309">
    <property type="entry name" value="PRK13746.1"/>
    <property type="match status" value="1"/>
</dbReference>
<dbReference type="EMBL" id="WURB01000013">
    <property type="protein sequence ID" value="MXQ13106.1"/>
    <property type="molecule type" value="Genomic_DNA"/>
</dbReference>
<evidence type="ECO:0000256" key="4">
    <source>
        <dbReference type="ARBA" id="ARBA00035252"/>
    </source>
</evidence>
<reference evidence="8 9" key="1">
    <citation type="submission" date="2019-12" db="EMBL/GenBank/DDBJ databases">
        <authorList>
            <person name="Yuan C.-G."/>
        </authorList>
    </citation>
    <scope>NUCLEOTIDE SEQUENCE [LARGE SCALE GENOMIC DNA]</scope>
    <source>
        <strain evidence="8 9">KCTC 23863</strain>
    </source>
</reference>
<dbReference type="Proteomes" id="UP000436483">
    <property type="component" value="Unassembled WGS sequence"/>
</dbReference>
<evidence type="ECO:0000256" key="5">
    <source>
        <dbReference type="ARBA" id="ARBA00047831"/>
    </source>
</evidence>
<dbReference type="EC" id="2.7.7.47" evidence="3"/>
<keyword evidence="9" id="KW-1185">Reference proteome</keyword>
<dbReference type="GO" id="GO:0070566">
    <property type="term" value="F:adenylyltransferase activity"/>
    <property type="evidence" value="ECO:0007669"/>
    <property type="project" value="InterPro"/>
</dbReference>
<comment type="catalytic activity">
    <reaction evidence="5">
        <text>spectinomycin + ATP = 9-O-adenylylspectinomycin + diphosphate</text>
        <dbReference type="Rhea" id="RHEA:63228"/>
        <dbReference type="ChEBI" id="CHEBI:30616"/>
        <dbReference type="ChEBI" id="CHEBI:33019"/>
        <dbReference type="ChEBI" id="CHEBI:146260"/>
        <dbReference type="ChEBI" id="CHEBI:146261"/>
    </reaction>
</comment>
<name>A0A7X3MTS2_9HYPH</name>
<dbReference type="AlphaFoldDB" id="A0A7X3MTS2"/>
<dbReference type="CDD" id="cd05403">
    <property type="entry name" value="NT_KNTase_like"/>
    <property type="match status" value="1"/>
</dbReference>